<accession>A0A840HXV7</accession>
<feature type="transmembrane region" description="Helical" evidence="3">
    <location>
        <begin position="35"/>
        <end position="56"/>
    </location>
</feature>
<feature type="region of interest" description="Disordered" evidence="2">
    <location>
        <begin position="1"/>
        <end position="25"/>
    </location>
</feature>
<feature type="compositionally biased region" description="Basic and acidic residues" evidence="2">
    <location>
        <begin position="10"/>
        <end position="25"/>
    </location>
</feature>
<feature type="transmembrane region" description="Helical" evidence="3">
    <location>
        <begin position="86"/>
        <end position="108"/>
    </location>
</feature>
<keyword evidence="3" id="KW-0812">Transmembrane</keyword>
<name>A0A840HXV7_9SPHN</name>
<comment type="similarity">
    <text evidence="1">Belongs to the type III secretion exporter family.</text>
</comment>
<evidence type="ECO:0000256" key="2">
    <source>
        <dbReference type="SAM" id="MobiDB-lite"/>
    </source>
</evidence>
<sequence length="380" mass="41267">MAEGSSGGGEKTEKPTQKRLRDAAQKGDVLQSKELATALVVMAGMVWIAIAGPAIVEAMAQMLTQGLRFDQKDVLNFTPATRAYELLGLVVLPIGGIMVATLIAAIAAPAMLGSLGFRASAFAPKPEKLNPLNGLKRMFGLQGLVELMKSVAKVVLLGAVGFWVIWDRLEAIVQMGQSGIRPALVEVGSLFVISCLIMAGALFLIAGIDIPAQMLQRSKRLNMSKQELKEEHKETEGSPELKGAVRRRQYELLNRSARTAISEASVVITNPTHFSVALRYRLGEDSVPVVVARGRGDTALAIRELANEKGVPLMQYPELARAIYYTSRAGQAINEQLYMAVATVLAFVFRVENRMASEMDRPHITVPDDLHFDADGRKTN</sequence>
<dbReference type="PRINTS" id="PR00950">
    <property type="entry name" value="TYPE3IMSPROT"/>
</dbReference>
<dbReference type="InterPro" id="IPR006135">
    <property type="entry name" value="T3SS_substrate_exporter"/>
</dbReference>
<dbReference type="AlphaFoldDB" id="A0A840HXV7"/>
<protein>
    <submittedName>
        <fullName evidence="4">Flagellar biosynthetic protein FlhB</fullName>
    </submittedName>
</protein>
<dbReference type="InterPro" id="IPR029025">
    <property type="entry name" value="T3SS_substrate_exporter_C"/>
</dbReference>
<dbReference type="GO" id="GO:0009306">
    <property type="term" value="P:protein secretion"/>
    <property type="evidence" value="ECO:0007669"/>
    <property type="project" value="InterPro"/>
</dbReference>
<evidence type="ECO:0000313" key="4">
    <source>
        <dbReference type="EMBL" id="MBB4642481.1"/>
    </source>
</evidence>
<dbReference type="Proteomes" id="UP000575068">
    <property type="component" value="Unassembled WGS sequence"/>
</dbReference>
<dbReference type="PANTHER" id="PTHR30531">
    <property type="entry name" value="FLAGELLAR BIOSYNTHETIC PROTEIN FLHB"/>
    <property type="match status" value="1"/>
</dbReference>
<organism evidence="4 5">
    <name type="scientific">Rhizorhapis suberifaciens</name>
    <name type="common">corky root of lettuce</name>
    <dbReference type="NCBI Taxonomy" id="13656"/>
    <lineage>
        <taxon>Bacteria</taxon>
        <taxon>Pseudomonadati</taxon>
        <taxon>Pseudomonadota</taxon>
        <taxon>Alphaproteobacteria</taxon>
        <taxon>Sphingomonadales</taxon>
        <taxon>Sphingomonadaceae</taxon>
        <taxon>Rhizorhapis</taxon>
    </lineage>
</organism>
<keyword evidence="4" id="KW-0966">Cell projection</keyword>
<dbReference type="Pfam" id="PF01312">
    <property type="entry name" value="Bac_export_2"/>
    <property type="match status" value="1"/>
</dbReference>
<keyword evidence="5" id="KW-1185">Reference proteome</keyword>
<dbReference type="RefSeq" id="WP_184476622.1">
    <property type="nucleotide sequence ID" value="NZ_JACHOV010000011.1"/>
</dbReference>
<evidence type="ECO:0000256" key="3">
    <source>
        <dbReference type="SAM" id="Phobius"/>
    </source>
</evidence>
<keyword evidence="3" id="KW-0472">Membrane</keyword>
<dbReference type="PANTHER" id="PTHR30531:SF12">
    <property type="entry name" value="FLAGELLAR BIOSYNTHETIC PROTEIN FLHB"/>
    <property type="match status" value="1"/>
</dbReference>
<dbReference type="EMBL" id="JACHOV010000011">
    <property type="protein sequence ID" value="MBB4642481.1"/>
    <property type="molecule type" value="Genomic_DNA"/>
</dbReference>
<dbReference type="SUPFAM" id="SSF160544">
    <property type="entry name" value="EscU C-terminal domain-like"/>
    <property type="match status" value="1"/>
</dbReference>
<keyword evidence="4" id="KW-0969">Cilium</keyword>
<feature type="transmembrane region" description="Helical" evidence="3">
    <location>
        <begin position="147"/>
        <end position="166"/>
    </location>
</feature>
<proteinExistence type="inferred from homology"/>
<dbReference type="Gene3D" id="3.40.1690.10">
    <property type="entry name" value="secretion proteins EscU"/>
    <property type="match status" value="1"/>
</dbReference>
<evidence type="ECO:0000313" key="5">
    <source>
        <dbReference type="Proteomes" id="UP000575068"/>
    </source>
</evidence>
<reference evidence="4 5" key="1">
    <citation type="submission" date="2020-08" db="EMBL/GenBank/DDBJ databases">
        <title>Genomic Encyclopedia of Type Strains, Phase IV (KMG-IV): sequencing the most valuable type-strain genomes for metagenomic binning, comparative biology and taxonomic classification.</title>
        <authorList>
            <person name="Goeker M."/>
        </authorList>
    </citation>
    <scope>NUCLEOTIDE SEQUENCE [LARGE SCALE GENOMIC DNA]</scope>
    <source>
        <strain evidence="4 5">DSM 7465</strain>
    </source>
</reference>
<evidence type="ECO:0000256" key="1">
    <source>
        <dbReference type="ARBA" id="ARBA00010690"/>
    </source>
</evidence>
<comment type="caution">
    <text evidence="4">The sequence shown here is derived from an EMBL/GenBank/DDBJ whole genome shotgun (WGS) entry which is preliminary data.</text>
</comment>
<feature type="transmembrane region" description="Helical" evidence="3">
    <location>
        <begin position="186"/>
        <end position="210"/>
    </location>
</feature>
<keyword evidence="3" id="KW-1133">Transmembrane helix</keyword>
<keyword evidence="4" id="KW-0282">Flagellum</keyword>
<gene>
    <name evidence="4" type="ORF">HNQ99_002812</name>
</gene>
<dbReference type="GO" id="GO:0005886">
    <property type="term" value="C:plasma membrane"/>
    <property type="evidence" value="ECO:0007669"/>
    <property type="project" value="TreeGrafter"/>
</dbReference>